<reference evidence="12" key="1">
    <citation type="journal article" date="2019" name="Int. J. Syst. Evol. Microbiol.">
        <title>The Global Catalogue of Microorganisms (GCM) 10K type strain sequencing project: providing services to taxonomists for standard genome sequencing and annotation.</title>
        <authorList>
            <consortium name="The Broad Institute Genomics Platform"/>
            <consortium name="The Broad Institute Genome Sequencing Center for Infectious Disease"/>
            <person name="Wu L."/>
            <person name="Ma J."/>
        </authorList>
    </citation>
    <scope>NUCLEOTIDE SEQUENCE [LARGE SCALE GENOMIC DNA]</scope>
    <source>
        <strain evidence="12">CCM 7480</strain>
    </source>
</reference>
<name>A0ABV7PIA1_9BURK</name>
<dbReference type="InterPro" id="IPR002641">
    <property type="entry name" value="PNPLA_dom"/>
</dbReference>
<keyword evidence="12" id="KW-1185">Reference proteome</keyword>
<dbReference type="InterPro" id="IPR010827">
    <property type="entry name" value="BamA/TamA_POTRA"/>
</dbReference>
<dbReference type="PROSITE" id="PS51635">
    <property type="entry name" value="PNPLA"/>
    <property type="match status" value="1"/>
</dbReference>
<dbReference type="PROSITE" id="PS01237">
    <property type="entry name" value="UPF0028"/>
    <property type="match status" value="1"/>
</dbReference>
<dbReference type="Gene3D" id="3.10.20.310">
    <property type="entry name" value="membrane protein fhac"/>
    <property type="match status" value="1"/>
</dbReference>
<keyword evidence="4 7" id="KW-0442">Lipid degradation</keyword>
<feature type="domain" description="POTRA" evidence="10">
    <location>
        <begin position="357"/>
        <end position="428"/>
    </location>
</feature>
<dbReference type="InterPro" id="IPR001423">
    <property type="entry name" value="LysoPLipase_patatin_CS"/>
</dbReference>
<evidence type="ECO:0000256" key="4">
    <source>
        <dbReference type="ARBA" id="ARBA00022963"/>
    </source>
</evidence>
<evidence type="ECO:0000259" key="10">
    <source>
        <dbReference type="PROSITE" id="PS51779"/>
    </source>
</evidence>
<dbReference type="Pfam" id="PF01734">
    <property type="entry name" value="Patatin"/>
    <property type="match status" value="1"/>
</dbReference>
<dbReference type="PROSITE" id="PS51779">
    <property type="entry name" value="POTRA"/>
    <property type="match status" value="1"/>
</dbReference>
<sequence length="745" mass="81106">MPPLRRLFALLLVLTIAGAAAGTAGAQPAAARPAASSVSPPPPGQRPCIGLVLGGGGARGTAHIGVLEVLERLRIPVDCVAGTSMGALVAGAWASGVSPGLMRTRLAAVDWRDLFEDNPSHAETNYRERRLAQSYYPGLELGVTNDGIRAAHGVVGGQKIKLFFNTLVGADRGERRIENLALPVAIVATDIGTGDKVVFRSGELSTAMRASMSVPALLSPVPYQGRSLVDGGLVDNLPIDEVMAICQPQVVIAVDVGSPLAKPEDVTTVGAITGQTIGVLTEQNAERSRAMLKPGDVYIRPALPDITAADFNKFRAGAESGRQAAEAQASALARYSLPPAQYEAWANRFRTPPAPLPRVDEVQVTGLKRINPQFVLRHIRVRPGDQFDPVRLERDLARVYGDGDVENVDYNLVGDNGRTILRIVVTEKTWGPDYLRSGVFVEATDKETEFGLGATYHRKWVNALGAEWLTGFQLGERSTLYTEFYQPLEARQRWFVEPAIGISRDRLNIYEDNERIAEYLIRQQRAFFNLGANIGVLGALRVGYLYRKLDASVETGAPRLPTGENTRKGWQAILEFDQFNRAFFPSSGWYARLAYYDAQDEDYSRLSADLRLARSWDPYVVNARFGYLGSPRGRLPLADAGGLGGFLSLSGYVRDQILAGDIRFASVRGERVIGRMPLGLSGDLRIGVSLEEGRARDRLTETRLEGWQQAAALYLGGETPFGPLYLGYGYAKGGRNCLYLFLGLP</sequence>
<dbReference type="InterPro" id="IPR050301">
    <property type="entry name" value="NTE"/>
</dbReference>
<feature type="domain" description="PNPLA" evidence="9">
    <location>
        <begin position="51"/>
        <end position="243"/>
    </location>
</feature>
<dbReference type="Gene3D" id="3.40.1090.10">
    <property type="entry name" value="Cytosolic phospholipase A2 catalytic domain"/>
    <property type="match status" value="2"/>
</dbReference>
<evidence type="ECO:0000256" key="2">
    <source>
        <dbReference type="ARBA" id="ARBA00006636"/>
    </source>
</evidence>
<protein>
    <submittedName>
        <fullName evidence="11">Patatin-like phospholipase family protein</fullName>
    </submittedName>
</protein>
<evidence type="ECO:0000313" key="12">
    <source>
        <dbReference type="Proteomes" id="UP001595665"/>
    </source>
</evidence>
<evidence type="ECO:0000259" key="9">
    <source>
        <dbReference type="PROSITE" id="PS51635"/>
    </source>
</evidence>
<evidence type="ECO:0000256" key="3">
    <source>
        <dbReference type="ARBA" id="ARBA00022801"/>
    </source>
</evidence>
<comment type="subcellular location">
    <subcellularLocation>
        <location evidence="1">Membrane</location>
    </subcellularLocation>
</comment>
<gene>
    <name evidence="11" type="ORF">ACFOPH_05885</name>
</gene>
<accession>A0ABV7PIA1</accession>
<evidence type="ECO:0000256" key="5">
    <source>
        <dbReference type="ARBA" id="ARBA00023098"/>
    </source>
</evidence>
<dbReference type="CDD" id="cd07205">
    <property type="entry name" value="Pat_PNPLA6_PNPLA7_NTE1_like"/>
    <property type="match status" value="1"/>
</dbReference>
<evidence type="ECO:0000313" key="11">
    <source>
        <dbReference type="EMBL" id="MFC3457773.1"/>
    </source>
</evidence>
<organism evidence="11 12">
    <name type="scientific">Massilia haematophila</name>
    <dbReference type="NCBI Taxonomy" id="457923"/>
    <lineage>
        <taxon>Bacteria</taxon>
        <taxon>Pseudomonadati</taxon>
        <taxon>Pseudomonadota</taxon>
        <taxon>Betaproteobacteria</taxon>
        <taxon>Burkholderiales</taxon>
        <taxon>Oxalobacteraceae</taxon>
        <taxon>Telluria group</taxon>
        <taxon>Massilia</taxon>
    </lineage>
</organism>
<evidence type="ECO:0000256" key="1">
    <source>
        <dbReference type="ARBA" id="ARBA00004370"/>
    </source>
</evidence>
<dbReference type="InterPro" id="IPR016035">
    <property type="entry name" value="Acyl_Trfase/lysoPLipase"/>
</dbReference>
<keyword evidence="5 7" id="KW-0443">Lipid metabolism</keyword>
<dbReference type="RefSeq" id="WP_379734127.1">
    <property type="nucleotide sequence ID" value="NZ_JBHRVV010000001.1"/>
</dbReference>
<dbReference type="InterPro" id="IPR034746">
    <property type="entry name" value="POTRA"/>
</dbReference>
<feature type="chain" id="PRO_5047460067" evidence="8">
    <location>
        <begin position="27"/>
        <end position="745"/>
    </location>
</feature>
<dbReference type="Pfam" id="PF07244">
    <property type="entry name" value="POTRA"/>
    <property type="match status" value="1"/>
</dbReference>
<comment type="similarity">
    <text evidence="2">Belongs to the NTE family.</text>
</comment>
<feature type="short sequence motif" description="GXSXG" evidence="7">
    <location>
        <begin position="82"/>
        <end position="86"/>
    </location>
</feature>
<dbReference type="PANTHER" id="PTHR14226:SF29">
    <property type="entry name" value="NEUROPATHY TARGET ESTERASE SWS"/>
    <property type="match status" value="1"/>
</dbReference>
<comment type="caution">
    <text evidence="11">The sequence shown here is derived from an EMBL/GenBank/DDBJ whole genome shotgun (WGS) entry which is preliminary data.</text>
</comment>
<dbReference type="SUPFAM" id="SSF52151">
    <property type="entry name" value="FabD/lysophospholipase-like"/>
    <property type="match status" value="1"/>
</dbReference>
<dbReference type="EMBL" id="JBHRVV010000001">
    <property type="protein sequence ID" value="MFC3457773.1"/>
    <property type="molecule type" value="Genomic_DNA"/>
</dbReference>
<dbReference type="PANTHER" id="PTHR14226">
    <property type="entry name" value="NEUROPATHY TARGET ESTERASE/SWISS CHEESE D.MELANOGASTER"/>
    <property type="match status" value="1"/>
</dbReference>
<evidence type="ECO:0000256" key="8">
    <source>
        <dbReference type="SAM" id="SignalP"/>
    </source>
</evidence>
<dbReference type="Proteomes" id="UP001595665">
    <property type="component" value="Unassembled WGS sequence"/>
</dbReference>
<feature type="signal peptide" evidence="8">
    <location>
        <begin position="1"/>
        <end position="26"/>
    </location>
</feature>
<keyword evidence="3 7" id="KW-0378">Hydrolase</keyword>
<evidence type="ECO:0000256" key="6">
    <source>
        <dbReference type="ARBA" id="ARBA00023136"/>
    </source>
</evidence>
<dbReference type="Gene3D" id="2.40.160.50">
    <property type="entry name" value="membrane protein fhac: a member of the omp85/tpsb transporter family"/>
    <property type="match status" value="1"/>
</dbReference>
<keyword evidence="6" id="KW-0472">Membrane</keyword>
<feature type="short sequence motif" description="GXGXXG" evidence="7">
    <location>
        <begin position="55"/>
        <end position="60"/>
    </location>
</feature>
<feature type="short sequence motif" description="DGA/G" evidence="7">
    <location>
        <begin position="230"/>
        <end position="232"/>
    </location>
</feature>
<proteinExistence type="inferred from homology"/>
<evidence type="ECO:0000256" key="7">
    <source>
        <dbReference type="PROSITE-ProRule" id="PRU01161"/>
    </source>
</evidence>
<feature type="active site" description="Nucleophile" evidence="7">
    <location>
        <position position="84"/>
    </location>
</feature>
<feature type="active site" description="Proton acceptor" evidence="7">
    <location>
        <position position="230"/>
    </location>
</feature>
<keyword evidence="8" id="KW-0732">Signal</keyword>